<accession>A0A699SPP6</accession>
<proteinExistence type="predicted"/>
<keyword evidence="1" id="KW-0175">Coiled coil</keyword>
<reference evidence="2" key="1">
    <citation type="journal article" date="2019" name="Sci. Rep.">
        <title>Draft genome of Tanacetum cinerariifolium, the natural source of mosquito coil.</title>
        <authorList>
            <person name="Yamashiro T."/>
            <person name="Shiraishi A."/>
            <person name="Satake H."/>
            <person name="Nakayama K."/>
        </authorList>
    </citation>
    <scope>NUCLEOTIDE SEQUENCE</scope>
</reference>
<sequence length="85" mass="10140">MHLISSYPTVEESTEEHDIGDEYLTEGYLTKKELHQLMLDEDALRETLEEEAKAQKDFDKINKRLEEEARKEQTHDELFRDRGML</sequence>
<organism evidence="2">
    <name type="scientific">Tanacetum cinerariifolium</name>
    <name type="common">Dalmatian daisy</name>
    <name type="synonym">Chrysanthemum cinerariifolium</name>
    <dbReference type="NCBI Taxonomy" id="118510"/>
    <lineage>
        <taxon>Eukaryota</taxon>
        <taxon>Viridiplantae</taxon>
        <taxon>Streptophyta</taxon>
        <taxon>Embryophyta</taxon>
        <taxon>Tracheophyta</taxon>
        <taxon>Spermatophyta</taxon>
        <taxon>Magnoliopsida</taxon>
        <taxon>eudicotyledons</taxon>
        <taxon>Gunneridae</taxon>
        <taxon>Pentapetalae</taxon>
        <taxon>asterids</taxon>
        <taxon>campanulids</taxon>
        <taxon>Asterales</taxon>
        <taxon>Asteraceae</taxon>
        <taxon>Asteroideae</taxon>
        <taxon>Anthemideae</taxon>
        <taxon>Anthemidinae</taxon>
        <taxon>Tanacetum</taxon>
    </lineage>
</organism>
<comment type="caution">
    <text evidence="2">The sequence shown here is derived from an EMBL/GenBank/DDBJ whole genome shotgun (WGS) entry which is preliminary data.</text>
</comment>
<protein>
    <submittedName>
        <fullName evidence="2">Uncharacterized protein</fullName>
    </submittedName>
</protein>
<evidence type="ECO:0000256" key="1">
    <source>
        <dbReference type="SAM" id="Coils"/>
    </source>
</evidence>
<name>A0A699SPP6_TANCI</name>
<evidence type="ECO:0000313" key="2">
    <source>
        <dbReference type="EMBL" id="GFC98635.1"/>
    </source>
</evidence>
<dbReference type="AlphaFoldDB" id="A0A699SPP6"/>
<dbReference type="EMBL" id="BKCJ011173293">
    <property type="protein sequence ID" value="GFC98635.1"/>
    <property type="molecule type" value="Genomic_DNA"/>
</dbReference>
<gene>
    <name evidence="2" type="ORF">Tci_870605</name>
</gene>
<feature type="coiled-coil region" evidence="1">
    <location>
        <begin position="44"/>
        <end position="71"/>
    </location>
</feature>